<feature type="transmembrane region" description="Helical" evidence="15">
    <location>
        <begin position="70"/>
        <end position="94"/>
    </location>
</feature>
<feature type="region of interest" description="Disordered" evidence="14">
    <location>
        <begin position="205"/>
        <end position="324"/>
    </location>
</feature>
<reference evidence="16 17" key="1">
    <citation type="journal article" date="2016" name="Genome Biol. Evol.">
        <title>Gene Family Evolution Reflects Adaptation to Soil Environmental Stressors in the Genome of the Collembolan Orchesella cincta.</title>
        <authorList>
            <person name="Faddeeva-Vakhrusheva A."/>
            <person name="Derks M.F."/>
            <person name="Anvar S.Y."/>
            <person name="Agamennone V."/>
            <person name="Suring W."/>
            <person name="Smit S."/>
            <person name="van Straalen N.M."/>
            <person name="Roelofs D."/>
        </authorList>
    </citation>
    <scope>NUCLEOTIDE SEQUENCE [LARGE SCALE GENOMIC DNA]</scope>
    <source>
        <tissue evidence="16">Mixed pool</tissue>
    </source>
</reference>
<evidence type="ECO:0000256" key="2">
    <source>
        <dbReference type="ARBA" id="ARBA00004232"/>
    </source>
</evidence>
<feature type="compositionally biased region" description="Polar residues" evidence="14">
    <location>
        <begin position="621"/>
        <end position="633"/>
    </location>
</feature>
<dbReference type="OMA" id="KQRTACE"/>
<evidence type="ECO:0000256" key="14">
    <source>
        <dbReference type="SAM" id="MobiDB-lite"/>
    </source>
</evidence>
<evidence type="ECO:0000256" key="3">
    <source>
        <dbReference type="ARBA" id="ARBA00004269"/>
    </source>
</evidence>
<feature type="compositionally biased region" description="Low complexity" evidence="14">
    <location>
        <begin position="291"/>
        <end position="300"/>
    </location>
</feature>
<evidence type="ECO:0000256" key="9">
    <source>
        <dbReference type="ARBA" id="ARBA00023136"/>
    </source>
</evidence>
<evidence type="ECO:0000256" key="8">
    <source>
        <dbReference type="ARBA" id="ARBA00022989"/>
    </source>
</evidence>
<feature type="compositionally biased region" description="Low complexity" evidence="14">
    <location>
        <begin position="312"/>
        <end position="324"/>
    </location>
</feature>
<feature type="region of interest" description="Disordered" evidence="14">
    <location>
        <begin position="575"/>
        <end position="639"/>
    </location>
</feature>
<keyword evidence="5" id="KW-0597">Phosphoprotein</keyword>
<dbReference type="Proteomes" id="UP000094527">
    <property type="component" value="Unassembled WGS sequence"/>
</dbReference>
<feature type="transmembrane region" description="Helical" evidence="15">
    <location>
        <begin position="101"/>
        <end position="119"/>
    </location>
</feature>
<feature type="compositionally biased region" description="Low complexity" evidence="14">
    <location>
        <begin position="260"/>
        <end position="279"/>
    </location>
</feature>
<feature type="compositionally biased region" description="Basic residues" evidence="14">
    <location>
        <begin position="280"/>
        <end position="290"/>
    </location>
</feature>
<evidence type="ECO:0000256" key="5">
    <source>
        <dbReference type="ARBA" id="ARBA00022553"/>
    </source>
</evidence>
<keyword evidence="9 15" id="KW-0472">Membrane</keyword>
<dbReference type="InterPro" id="IPR019130">
    <property type="entry name" value="Macoilin"/>
</dbReference>
<dbReference type="STRING" id="48709.A0A1D2MU64"/>
<keyword evidence="17" id="KW-1185">Reference proteome</keyword>
<evidence type="ECO:0000256" key="7">
    <source>
        <dbReference type="ARBA" id="ARBA00022824"/>
    </source>
</evidence>
<keyword evidence="10" id="KW-0325">Glycoprotein</keyword>
<comment type="function">
    <text evidence="1">Plays a role in the regulation of neuronal activity.</text>
</comment>
<evidence type="ECO:0000256" key="15">
    <source>
        <dbReference type="SAM" id="Phobius"/>
    </source>
</evidence>
<dbReference type="EMBL" id="LJIJ01000537">
    <property type="protein sequence ID" value="ODM96472.1"/>
    <property type="molecule type" value="Genomic_DNA"/>
</dbReference>
<proteinExistence type="predicted"/>
<feature type="compositionally biased region" description="Basic and acidic residues" evidence="14">
    <location>
        <begin position="229"/>
        <end position="238"/>
    </location>
</feature>
<evidence type="ECO:0000256" key="13">
    <source>
        <dbReference type="SAM" id="Coils"/>
    </source>
</evidence>
<dbReference type="AlphaFoldDB" id="A0A1D2MU64"/>
<gene>
    <name evidence="16" type="ORF">Ocin01_10210</name>
</gene>
<feature type="coiled-coil region" evidence="13">
    <location>
        <begin position="409"/>
        <end position="569"/>
    </location>
</feature>
<comment type="subcellular location">
    <subcellularLocation>
        <location evidence="2">Nucleus membrane</location>
        <topology evidence="2">Multi-pass membrane protein</topology>
    </subcellularLocation>
    <subcellularLocation>
        <location evidence="3">Rough endoplasmic reticulum membrane</location>
        <topology evidence="3">Multi-pass membrane protein</topology>
    </subcellularLocation>
</comment>
<dbReference type="Pfam" id="PF09726">
    <property type="entry name" value="Macoilin"/>
    <property type="match status" value="1"/>
</dbReference>
<keyword evidence="13" id="KW-0175">Coiled coil</keyword>
<comment type="caution">
    <text evidence="16">The sequence shown here is derived from an EMBL/GenBank/DDBJ whole genome shotgun (WGS) entry which is preliminary data.</text>
</comment>
<organism evidence="16 17">
    <name type="scientific">Orchesella cincta</name>
    <name type="common">Springtail</name>
    <name type="synonym">Podura cincta</name>
    <dbReference type="NCBI Taxonomy" id="48709"/>
    <lineage>
        <taxon>Eukaryota</taxon>
        <taxon>Metazoa</taxon>
        <taxon>Ecdysozoa</taxon>
        <taxon>Arthropoda</taxon>
        <taxon>Hexapoda</taxon>
        <taxon>Collembola</taxon>
        <taxon>Entomobryomorpha</taxon>
        <taxon>Entomobryoidea</taxon>
        <taxon>Orchesellidae</taxon>
        <taxon>Orchesellinae</taxon>
        <taxon>Orchesella</taxon>
    </lineage>
</organism>
<dbReference type="OrthoDB" id="10071111at2759"/>
<dbReference type="PANTHER" id="PTHR47464:SF2">
    <property type="entry name" value="MACOILIN"/>
    <property type="match status" value="1"/>
</dbReference>
<feature type="compositionally biased region" description="Low complexity" evidence="14">
    <location>
        <begin position="581"/>
        <end position="609"/>
    </location>
</feature>
<dbReference type="GO" id="GO:0023041">
    <property type="term" value="P:neuronal signal transduction"/>
    <property type="evidence" value="ECO:0007669"/>
    <property type="project" value="InterPro"/>
</dbReference>
<evidence type="ECO:0000256" key="11">
    <source>
        <dbReference type="ARBA" id="ARBA00023242"/>
    </source>
</evidence>
<feature type="compositionally biased region" description="Polar residues" evidence="14">
    <location>
        <begin position="301"/>
        <end position="311"/>
    </location>
</feature>
<name>A0A1D2MU64_ORCCI</name>
<feature type="transmembrane region" description="Helical" evidence="15">
    <location>
        <begin position="21"/>
        <end position="50"/>
    </location>
</feature>
<evidence type="ECO:0000256" key="4">
    <source>
        <dbReference type="ARBA" id="ARBA00021882"/>
    </source>
</evidence>
<evidence type="ECO:0000256" key="12">
    <source>
        <dbReference type="ARBA" id="ARBA00031129"/>
    </source>
</evidence>
<evidence type="ECO:0000256" key="1">
    <source>
        <dbReference type="ARBA" id="ARBA00003440"/>
    </source>
</evidence>
<evidence type="ECO:0000256" key="6">
    <source>
        <dbReference type="ARBA" id="ARBA00022692"/>
    </source>
</evidence>
<sequence length="639" mass="71629">MKRRNVDSSKARRPVKKIPKIYDGFYTSSLVVYVKLILLWICVMGGDFILEFRLEYLYPIYLLLHNSYEAYKFQGLAFALLLICIVVSVDVICLGVIPAPWLYLLGSLAVWGQVGWNLTPLGPLLLLPTLIYIDGKSIRPLPSQPLSPLAAHCVGFPLVSLGFGLKSYIGARLKQRTRNDVARQNELLYSLLWEALPLTSTPVNNNEVINGGPPVLAKKQQSPQAPRRKSLENGDGSREPSSGELVLVPTQNGKLPGAANGSSSGSSNSSSSPLSSHHNQNNHHNNHNHSNHSSSSSGASPTSPIQANSVQNHSHSNSSNHNNSNHYATPCPTCAANMLAPKKKKDDCCLKVESEVRKLRSDLHVVRTIESELRGQIASLLSSERNLRSDLASVQGEHESLQLKYSALLSKGQEERQSYEKKLQEERRLKENAITKQKKASSECSGDCRRKLREADREKESLRREIKVLEDKNMRIERELQNVKSTLLLEQKNKECSAEAARLRSLLTSLQDQNAHLESSLSAETRLKLDLFSALGEARRQLSIRENLIKSKEEELEEVRSQYVELLAVSDFSHHQHRHQQQQALQRQHSQTPQQQQQQQQQHQQTQQSHRLKAMVGVGESSPQQVGRENLTFTPLIES</sequence>
<dbReference type="PANTHER" id="PTHR47464">
    <property type="entry name" value="MACOILIN"/>
    <property type="match status" value="1"/>
</dbReference>
<evidence type="ECO:0000256" key="10">
    <source>
        <dbReference type="ARBA" id="ARBA00023180"/>
    </source>
</evidence>
<evidence type="ECO:0000313" key="17">
    <source>
        <dbReference type="Proteomes" id="UP000094527"/>
    </source>
</evidence>
<dbReference type="GO" id="GO:0030867">
    <property type="term" value="C:rough endoplasmic reticulum membrane"/>
    <property type="evidence" value="ECO:0007669"/>
    <property type="project" value="UniProtKB-SubCell"/>
</dbReference>
<dbReference type="GO" id="GO:0031965">
    <property type="term" value="C:nuclear membrane"/>
    <property type="evidence" value="ECO:0007669"/>
    <property type="project" value="UniProtKB-SubCell"/>
</dbReference>
<evidence type="ECO:0000313" key="16">
    <source>
        <dbReference type="EMBL" id="ODM96472.1"/>
    </source>
</evidence>
<keyword evidence="11" id="KW-0539">Nucleus</keyword>
<protein>
    <recommendedName>
        <fullName evidence="4">Macoilin</fullName>
    </recommendedName>
    <alternativeName>
        <fullName evidence="12">Transmembrane protein 57</fullName>
    </alternativeName>
</protein>
<accession>A0A1D2MU64</accession>
<keyword evidence="8 15" id="KW-1133">Transmembrane helix</keyword>
<keyword evidence="6 15" id="KW-0812">Transmembrane</keyword>
<keyword evidence="7" id="KW-0256">Endoplasmic reticulum</keyword>